<dbReference type="STRING" id="47427.A0A2H3DAS9"/>
<organism evidence="1 2">
    <name type="scientific">Armillaria gallica</name>
    <name type="common">Bulbous honey fungus</name>
    <name type="synonym">Armillaria bulbosa</name>
    <dbReference type="NCBI Taxonomy" id="47427"/>
    <lineage>
        <taxon>Eukaryota</taxon>
        <taxon>Fungi</taxon>
        <taxon>Dikarya</taxon>
        <taxon>Basidiomycota</taxon>
        <taxon>Agaricomycotina</taxon>
        <taxon>Agaricomycetes</taxon>
        <taxon>Agaricomycetidae</taxon>
        <taxon>Agaricales</taxon>
        <taxon>Marasmiineae</taxon>
        <taxon>Physalacriaceae</taxon>
        <taxon>Armillaria</taxon>
    </lineage>
</organism>
<dbReference type="OrthoDB" id="3208495at2759"/>
<gene>
    <name evidence="1" type="ORF">ARMGADRAFT_897700</name>
</gene>
<keyword evidence="2" id="KW-1185">Reference proteome</keyword>
<dbReference type="AlphaFoldDB" id="A0A2H3DAS9"/>
<feature type="non-terminal residue" evidence="1">
    <location>
        <position position="1"/>
    </location>
</feature>
<protein>
    <submittedName>
        <fullName evidence="1">Uncharacterized protein</fullName>
    </submittedName>
</protein>
<proteinExistence type="predicted"/>
<dbReference type="Proteomes" id="UP000217790">
    <property type="component" value="Unassembled WGS sequence"/>
</dbReference>
<accession>A0A2H3DAS9</accession>
<evidence type="ECO:0000313" key="2">
    <source>
        <dbReference type="Proteomes" id="UP000217790"/>
    </source>
</evidence>
<reference evidence="2" key="1">
    <citation type="journal article" date="2017" name="Nat. Ecol. Evol.">
        <title>Genome expansion and lineage-specific genetic innovations in the forest pathogenic fungi Armillaria.</title>
        <authorList>
            <person name="Sipos G."/>
            <person name="Prasanna A.N."/>
            <person name="Walter M.C."/>
            <person name="O'Connor E."/>
            <person name="Balint B."/>
            <person name="Krizsan K."/>
            <person name="Kiss B."/>
            <person name="Hess J."/>
            <person name="Varga T."/>
            <person name="Slot J."/>
            <person name="Riley R."/>
            <person name="Boka B."/>
            <person name="Rigling D."/>
            <person name="Barry K."/>
            <person name="Lee J."/>
            <person name="Mihaltcheva S."/>
            <person name="LaButti K."/>
            <person name="Lipzen A."/>
            <person name="Waldron R."/>
            <person name="Moloney N.M."/>
            <person name="Sperisen C."/>
            <person name="Kredics L."/>
            <person name="Vagvoelgyi C."/>
            <person name="Patrignani A."/>
            <person name="Fitzpatrick D."/>
            <person name="Nagy I."/>
            <person name="Doyle S."/>
            <person name="Anderson J.B."/>
            <person name="Grigoriev I.V."/>
            <person name="Gueldener U."/>
            <person name="Muensterkoetter M."/>
            <person name="Nagy L.G."/>
        </authorList>
    </citation>
    <scope>NUCLEOTIDE SEQUENCE [LARGE SCALE GENOMIC DNA]</scope>
    <source>
        <strain evidence="2">Ar21-2</strain>
    </source>
</reference>
<dbReference type="EMBL" id="KZ293659">
    <property type="protein sequence ID" value="PBK92329.1"/>
    <property type="molecule type" value="Genomic_DNA"/>
</dbReference>
<dbReference type="InParanoid" id="A0A2H3DAS9"/>
<name>A0A2H3DAS9_ARMGA</name>
<feature type="non-terminal residue" evidence="1">
    <location>
        <position position="70"/>
    </location>
</feature>
<evidence type="ECO:0000313" key="1">
    <source>
        <dbReference type="EMBL" id="PBK92329.1"/>
    </source>
</evidence>
<sequence>EMEDEINPEPGCSLETVVAPMMIYSDSTCLVNFGTAALWPAYIRFGLMSKHVWAIPSFFQSHHLAYFPVV</sequence>